<accession>A0ABT1TJ82</accession>
<comment type="caution">
    <text evidence="1">The sequence shown here is derived from an EMBL/GenBank/DDBJ whole genome shotgun (WGS) entry which is preliminary data.</text>
</comment>
<evidence type="ECO:0000313" key="2">
    <source>
        <dbReference type="Proteomes" id="UP001524499"/>
    </source>
</evidence>
<dbReference type="EMBL" id="JANIBJ010000031">
    <property type="protein sequence ID" value="MCQ8105522.1"/>
    <property type="molecule type" value="Genomic_DNA"/>
</dbReference>
<dbReference type="RefSeq" id="WP_256603528.1">
    <property type="nucleotide sequence ID" value="NZ_JANIBJ010000031.1"/>
</dbReference>
<reference evidence="1 2" key="1">
    <citation type="submission" date="2022-07" db="EMBL/GenBank/DDBJ databases">
        <title>Methylomonas rivi sp. nov., Methylomonas rosea sp. nov., Methylomonas aureus sp. nov. and Methylomonas subterranea sp. nov., four novel methanotrophs isolated from a freshwater creek and the deep terrestrial subsurface.</title>
        <authorList>
            <person name="Abin C."/>
            <person name="Sankaranarayanan K."/>
            <person name="Garner C."/>
            <person name="Sindelar R."/>
            <person name="Kotary K."/>
            <person name="Garner R."/>
            <person name="Barclay S."/>
            <person name="Lawson P."/>
            <person name="Krumholz L."/>
        </authorList>
    </citation>
    <scope>NUCLEOTIDE SEQUENCE [LARGE SCALE GENOMIC DNA]</scope>
    <source>
        <strain evidence="1 2">SURF-2</strain>
    </source>
</reference>
<proteinExistence type="predicted"/>
<protein>
    <submittedName>
        <fullName evidence="1">Uncharacterized protein</fullName>
    </submittedName>
</protein>
<sequence length="107" mass="11795">MSAKPVLPKQPIAIVAEDSDQQRHHFMNLTERMDDAINGLKALDILMAGNQDRAISDLSSLLAPFIENMAELNTELMDFFNKSDVVFAYPSKGDTKNSNSAGEDHDA</sequence>
<evidence type="ECO:0000313" key="1">
    <source>
        <dbReference type="EMBL" id="MCQ8105522.1"/>
    </source>
</evidence>
<organism evidence="1 2">
    <name type="scientific">Methylomonas subterranea</name>
    <dbReference type="NCBI Taxonomy" id="2952225"/>
    <lineage>
        <taxon>Bacteria</taxon>
        <taxon>Pseudomonadati</taxon>
        <taxon>Pseudomonadota</taxon>
        <taxon>Gammaproteobacteria</taxon>
        <taxon>Methylococcales</taxon>
        <taxon>Methylococcaceae</taxon>
        <taxon>Methylomonas</taxon>
    </lineage>
</organism>
<dbReference type="Proteomes" id="UP001524499">
    <property type="component" value="Unassembled WGS sequence"/>
</dbReference>
<name>A0ABT1TJ82_9GAMM</name>
<keyword evidence="2" id="KW-1185">Reference proteome</keyword>
<gene>
    <name evidence="1" type="ORF">NP590_15530</name>
</gene>